<evidence type="ECO:0000256" key="5">
    <source>
        <dbReference type="ARBA" id="ARBA00023136"/>
    </source>
</evidence>
<evidence type="ECO:0000256" key="3">
    <source>
        <dbReference type="ARBA" id="ARBA00022692"/>
    </source>
</evidence>
<evidence type="ECO:0000256" key="2">
    <source>
        <dbReference type="ARBA" id="ARBA00022475"/>
    </source>
</evidence>
<sequence length="306" mass="34942">MWDKIQIFGFRALWNPEIIVITLLLILLYYLFTGPLKHKAGLSEGPTKGQKISMYSALILFYITKGSPVYLLSHIILMAHMAQMAVFYLLVPILVIKGIPLEWWRKVFKTPIVGHFLKLFTRPILALVSFNVLFSLYHVPFVLDFTKTSNLIHWPATMVLFIFAFCMWWPIFTPIKEQMVVKPLFKILYIYGAGMLLTPACALIIFADTPLYSTYSEPDAFMTALALCVPPNVLEGMSFGGPQVFMNMPLVYDQQAAGIIMKVSQEFLYGGIIARIFYGWFRSERTRGIDPLPQDLQTATPYVERG</sequence>
<dbReference type="InterPro" id="IPR019108">
    <property type="entry name" value="Caa3_assmbl_CtaG-rel"/>
</dbReference>
<keyword evidence="3 6" id="KW-0812">Transmembrane</keyword>
<dbReference type="RefSeq" id="WP_307065376.1">
    <property type="nucleotide sequence ID" value="NZ_JAUSUP010000001.1"/>
</dbReference>
<comment type="caution">
    <text evidence="7">The sequence shown here is derived from an EMBL/GenBank/DDBJ whole genome shotgun (WGS) entry which is preliminary data.</text>
</comment>
<feature type="transmembrane region" description="Helical" evidence="6">
    <location>
        <begin position="77"/>
        <end position="99"/>
    </location>
</feature>
<evidence type="ECO:0000256" key="1">
    <source>
        <dbReference type="ARBA" id="ARBA00004651"/>
    </source>
</evidence>
<proteinExistence type="predicted"/>
<keyword evidence="8" id="KW-1185">Reference proteome</keyword>
<feature type="transmembrane region" description="Helical" evidence="6">
    <location>
        <begin position="151"/>
        <end position="172"/>
    </location>
</feature>
<feature type="transmembrane region" description="Helical" evidence="6">
    <location>
        <begin position="52"/>
        <end position="71"/>
    </location>
</feature>
<keyword evidence="2" id="KW-1003">Cell membrane</keyword>
<dbReference type="InterPro" id="IPR014108">
    <property type="entry name" value="Caa3-assmbl_CtaG"/>
</dbReference>
<feature type="transmembrane region" description="Helical" evidence="6">
    <location>
        <begin position="119"/>
        <end position="139"/>
    </location>
</feature>
<gene>
    <name evidence="7" type="ORF">J2R98_000284</name>
</gene>
<dbReference type="NCBIfam" id="TIGR02737">
    <property type="entry name" value="caa3_CtaG"/>
    <property type="match status" value="1"/>
</dbReference>
<dbReference type="Proteomes" id="UP001236723">
    <property type="component" value="Unassembled WGS sequence"/>
</dbReference>
<keyword evidence="5 6" id="KW-0472">Membrane</keyword>
<organism evidence="7 8">
    <name type="scientific">Alkalibacillus filiformis</name>
    <dbReference type="NCBI Taxonomy" id="200990"/>
    <lineage>
        <taxon>Bacteria</taxon>
        <taxon>Bacillati</taxon>
        <taxon>Bacillota</taxon>
        <taxon>Bacilli</taxon>
        <taxon>Bacillales</taxon>
        <taxon>Bacillaceae</taxon>
        <taxon>Alkalibacillus</taxon>
    </lineage>
</organism>
<name>A0ABU0DPV0_9BACI</name>
<feature type="transmembrane region" description="Helical" evidence="6">
    <location>
        <begin position="12"/>
        <end position="32"/>
    </location>
</feature>
<dbReference type="EMBL" id="JAUSUP010000001">
    <property type="protein sequence ID" value="MDQ0350481.1"/>
    <property type="molecule type" value="Genomic_DNA"/>
</dbReference>
<comment type="subcellular location">
    <subcellularLocation>
        <location evidence="1">Cell membrane</location>
        <topology evidence="1">Multi-pass membrane protein</topology>
    </subcellularLocation>
</comment>
<accession>A0ABU0DPV0</accession>
<evidence type="ECO:0000256" key="6">
    <source>
        <dbReference type="SAM" id="Phobius"/>
    </source>
</evidence>
<evidence type="ECO:0000256" key="4">
    <source>
        <dbReference type="ARBA" id="ARBA00022989"/>
    </source>
</evidence>
<feature type="transmembrane region" description="Helical" evidence="6">
    <location>
        <begin position="184"/>
        <end position="207"/>
    </location>
</feature>
<evidence type="ECO:0000313" key="7">
    <source>
        <dbReference type="EMBL" id="MDQ0350481.1"/>
    </source>
</evidence>
<keyword evidence="4 6" id="KW-1133">Transmembrane helix</keyword>
<dbReference type="Pfam" id="PF09678">
    <property type="entry name" value="Caa3_CtaG"/>
    <property type="match status" value="1"/>
</dbReference>
<evidence type="ECO:0000313" key="8">
    <source>
        <dbReference type="Proteomes" id="UP001236723"/>
    </source>
</evidence>
<protein>
    <submittedName>
        <fullName evidence="7">Membrane protein</fullName>
    </submittedName>
</protein>
<reference evidence="7 8" key="1">
    <citation type="submission" date="2023-07" db="EMBL/GenBank/DDBJ databases">
        <title>Genomic Encyclopedia of Type Strains, Phase IV (KMG-IV): sequencing the most valuable type-strain genomes for metagenomic binning, comparative biology and taxonomic classification.</title>
        <authorList>
            <person name="Goeker M."/>
        </authorList>
    </citation>
    <scope>NUCLEOTIDE SEQUENCE [LARGE SCALE GENOMIC DNA]</scope>
    <source>
        <strain evidence="7 8">DSM 15448</strain>
    </source>
</reference>